<dbReference type="HOGENOM" id="CLU_979172_0_0_5"/>
<dbReference type="AlphaFoldDB" id="A0L958"/>
<dbReference type="SUPFAM" id="SSF56300">
    <property type="entry name" value="Metallo-dependent phosphatases"/>
    <property type="match status" value="1"/>
</dbReference>
<proteinExistence type="predicted"/>
<protein>
    <submittedName>
        <fullName evidence="2">Metallophosphoesterase</fullName>
    </submittedName>
</protein>
<dbReference type="EMBL" id="CP000471">
    <property type="protein sequence ID" value="ABK44501.1"/>
    <property type="molecule type" value="Genomic_DNA"/>
</dbReference>
<dbReference type="InterPro" id="IPR004843">
    <property type="entry name" value="Calcineurin-like_PHP"/>
</dbReference>
<accession>A0L958</accession>
<dbReference type="InterPro" id="IPR029052">
    <property type="entry name" value="Metallo-depent_PP-like"/>
</dbReference>
<organism evidence="2 3">
    <name type="scientific">Magnetococcus marinus (strain ATCC BAA-1437 / JCM 17883 / MC-1)</name>
    <dbReference type="NCBI Taxonomy" id="156889"/>
    <lineage>
        <taxon>Bacteria</taxon>
        <taxon>Pseudomonadati</taxon>
        <taxon>Pseudomonadota</taxon>
        <taxon>Magnetococcia</taxon>
        <taxon>Magnetococcales</taxon>
        <taxon>Magnetococcaceae</taxon>
        <taxon>Magnetococcus</taxon>
    </lineage>
</organism>
<evidence type="ECO:0000259" key="1">
    <source>
        <dbReference type="Pfam" id="PF00149"/>
    </source>
</evidence>
<feature type="domain" description="Calcineurin-like phosphoesterase" evidence="1">
    <location>
        <begin position="46"/>
        <end position="266"/>
    </location>
</feature>
<evidence type="ECO:0000313" key="3">
    <source>
        <dbReference type="Proteomes" id="UP000002586"/>
    </source>
</evidence>
<dbReference type="STRING" id="156889.Mmc1_2000"/>
<reference evidence="3" key="1">
    <citation type="journal article" date="2009" name="Appl. Environ. Microbiol.">
        <title>Complete genome sequence of the chemolithoautotrophic marine magnetotactic coccus strain MC-1.</title>
        <authorList>
            <person name="Schubbe S."/>
            <person name="Williams T.J."/>
            <person name="Xie G."/>
            <person name="Kiss H.E."/>
            <person name="Brettin T.S."/>
            <person name="Martinez D."/>
            <person name="Ross C.A."/>
            <person name="Schuler D."/>
            <person name="Cox B.L."/>
            <person name="Nealson K.H."/>
            <person name="Bazylinski D.A."/>
        </authorList>
    </citation>
    <scope>NUCLEOTIDE SEQUENCE [LARGE SCALE GENOMIC DNA]</scope>
    <source>
        <strain evidence="3">ATCC BAA-1437 / JCM 17883 / MC-1</strain>
    </source>
</reference>
<dbReference type="GO" id="GO:0016787">
    <property type="term" value="F:hydrolase activity"/>
    <property type="evidence" value="ECO:0007669"/>
    <property type="project" value="InterPro"/>
</dbReference>
<dbReference type="Gene3D" id="3.60.21.10">
    <property type="match status" value="1"/>
</dbReference>
<dbReference type="KEGG" id="mgm:Mmc1_2000"/>
<dbReference type="Proteomes" id="UP000002586">
    <property type="component" value="Chromosome"/>
</dbReference>
<reference evidence="2 3" key="2">
    <citation type="journal article" date="2012" name="Int. J. Syst. Evol. Microbiol.">
        <title>Magnetococcus marinus gen. nov., sp. nov., a marine, magnetotactic bacterium that represents a novel lineage (Magnetococcaceae fam. nov.; Magnetococcales ord. nov.) at the base of the Alphaproteobacteria.</title>
        <authorList>
            <person name="Bazylinski D.A."/>
            <person name="Williams T.J."/>
            <person name="Lefevre C.T."/>
            <person name="Berg R.J."/>
            <person name="Zhang C.L."/>
            <person name="Bowser S.S."/>
            <person name="Dean A.J."/>
            <person name="Beveridge T.J."/>
        </authorList>
    </citation>
    <scope>NUCLEOTIDE SEQUENCE [LARGE SCALE GENOMIC DNA]</scope>
    <source>
        <strain evidence="3">ATCC BAA-1437 / JCM 17883 / MC-1</strain>
    </source>
</reference>
<dbReference type="eggNOG" id="COG1408">
    <property type="taxonomic scope" value="Bacteria"/>
</dbReference>
<evidence type="ECO:0000313" key="2">
    <source>
        <dbReference type="EMBL" id="ABK44501.1"/>
    </source>
</evidence>
<keyword evidence="3" id="KW-1185">Reference proteome</keyword>
<gene>
    <name evidence="2" type="ordered locus">Mmc1_2000</name>
</gene>
<sequence length="334" mass="37188">MRTGTPAFGEQSLEEKYQQRIAEGDFAGLDEDPATAAAFDADHTVTIAVLGDLHGHIDLAYHLLRRWQVENKKIDHVLQVGDFGAFPDPSRADEETLSCAQTDPDELGFAAFMDGGNGSFMPYITSCKGRRYALDAPWWFIKGNHEDFQYLHGLNGDAGKPRPLGENGLFNYLPAGLYALKTKLGSMISMAALGGIAPATTNQNPCTKWYTENETQLLLKHEQPVEILLTHDSSPGVYYENAGSPAVERLVNHYAPAYHFFGHYHKSGQIFGASGQTKTIHLNEVNFYQKSGELRKGCMGILTWRGPNEHEFKMVKEAWMTGVTRENYRQVLAL</sequence>
<name>A0L958_MAGMM</name>
<dbReference type="Pfam" id="PF00149">
    <property type="entry name" value="Metallophos"/>
    <property type="match status" value="1"/>
</dbReference>